<name>A0A6A6QL98_9PEZI</name>
<accession>A0A6A6QL98</accession>
<dbReference type="OrthoDB" id="3800350at2759"/>
<dbReference type="AlphaFoldDB" id="A0A6A6QL98"/>
<evidence type="ECO:0000256" key="1">
    <source>
        <dbReference type="SAM" id="MobiDB-lite"/>
    </source>
</evidence>
<evidence type="ECO:0000313" key="2">
    <source>
        <dbReference type="EMBL" id="KAF2492889.1"/>
    </source>
</evidence>
<dbReference type="PANTHER" id="PTHR35391">
    <property type="entry name" value="C2H2-TYPE DOMAIN-CONTAINING PROTEIN-RELATED"/>
    <property type="match status" value="1"/>
</dbReference>
<proteinExistence type="predicted"/>
<reference evidence="2" key="1">
    <citation type="journal article" date="2020" name="Stud. Mycol.">
        <title>101 Dothideomycetes genomes: a test case for predicting lifestyles and emergence of pathogens.</title>
        <authorList>
            <person name="Haridas S."/>
            <person name="Albert R."/>
            <person name="Binder M."/>
            <person name="Bloem J."/>
            <person name="Labutti K."/>
            <person name="Salamov A."/>
            <person name="Andreopoulos B."/>
            <person name="Baker S."/>
            <person name="Barry K."/>
            <person name="Bills G."/>
            <person name="Bluhm B."/>
            <person name="Cannon C."/>
            <person name="Castanera R."/>
            <person name="Culley D."/>
            <person name="Daum C."/>
            <person name="Ezra D."/>
            <person name="Gonzalez J."/>
            <person name="Henrissat B."/>
            <person name="Kuo A."/>
            <person name="Liang C."/>
            <person name="Lipzen A."/>
            <person name="Lutzoni F."/>
            <person name="Magnuson J."/>
            <person name="Mondo S."/>
            <person name="Nolan M."/>
            <person name="Ohm R."/>
            <person name="Pangilinan J."/>
            <person name="Park H.-J."/>
            <person name="Ramirez L."/>
            <person name="Alfaro M."/>
            <person name="Sun H."/>
            <person name="Tritt A."/>
            <person name="Yoshinaga Y."/>
            <person name="Zwiers L.-H."/>
            <person name="Turgeon B."/>
            <person name="Goodwin S."/>
            <person name="Spatafora J."/>
            <person name="Crous P."/>
            <person name="Grigoriev I."/>
        </authorList>
    </citation>
    <scope>NUCLEOTIDE SEQUENCE</scope>
    <source>
        <strain evidence="2">CBS 269.34</strain>
    </source>
</reference>
<organism evidence="2 3">
    <name type="scientific">Lophium mytilinum</name>
    <dbReference type="NCBI Taxonomy" id="390894"/>
    <lineage>
        <taxon>Eukaryota</taxon>
        <taxon>Fungi</taxon>
        <taxon>Dikarya</taxon>
        <taxon>Ascomycota</taxon>
        <taxon>Pezizomycotina</taxon>
        <taxon>Dothideomycetes</taxon>
        <taxon>Pleosporomycetidae</taxon>
        <taxon>Mytilinidiales</taxon>
        <taxon>Mytilinidiaceae</taxon>
        <taxon>Lophium</taxon>
    </lineage>
</organism>
<protein>
    <submittedName>
        <fullName evidence="2">Uncharacterized protein</fullName>
    </submittedName>
</protein>
<dbReference type="PANTHER" id="PTHR35391:SF7">
    <property type="entry name" value="C2H2-TYPE DOMAIN-CONTAINING PROTEIN"/>
    <property type="match status" value="1"/>
</dbReference>
<dbReference type="EMBL" id="MU004193">
    <property type="protein sequence ID" value="KAF2492889.1"/>
    <property type="molecule type" value="Genomic_DNA"/>
</dbReference>
<dbReference type="Proteomes" id="UP000799750">
    <property type="component" value="Unassembled WGS sequence"/>
</dbReference>
<feature type="region of interest" description="Disordered" evidence="1">
    <location>
        <begin position="58"/>
        <end position="77"/>
    </location>
</feature>
<sequence>MLIISSRVSIASMLLPGYTQHTLLVENDVLRSSPRLQHLPALQERIVRAALHRDRRIRGWKPHEQEPLEADASETEIPPAGPEDCLGIPHMPQPIRPSSSEAQCPICSKTFNHGLEENRNTGKWWRSHVMEDLEPYVCLFEECPMEYQAFRTIADWINHENVFFLSRKAFECHLTQDHLDNIPKGKIDHIISKGLRPAPDLITVLVAKADLTTHALLDHVSLCPFCYIGLSIFGFPLNVEANGTAISLIPSALHLKVQDHVAAHLESIALLSLKKTRTVPSYP</sequence>
<gene>
    <name evidence="2" type="ORF">BU16DRAFT_93203</name>
</gene>
<evidence type="ECO:0000313" key="3">
    <source>
        <dbReference type="Proteomes" id="UP000799750"/>
    </source>
</evidence>
<keyword evidence="3" id="KW-1185">Reference proteome</keyword>